<dbReference type="PROSITE" id="PS01068">
    <property type="entry name" value="OMPA_1"/>
    <property type="match status" value="1"/>
</dbReference>
<dbReference type="EMBL" id="NXGH01000002">
    <property type="protein sequence ID" value="PRM90694.1"/>
    <property type="molecule type" value="Genomic_DNA"/>
</dbReference>
<dbReference type="PROSITE" id="PS51123">
    <property type="entry name" value="OMPA_2"/>
    <property type="match status" value="1"/>
</dbReference>
<evidence type="ECO:0000256" key="1">
    <source>
        <dbReference type="ARBA" id="ARBA00004442"/>
    </source>
</evidence>
<dbReference type="Pfam" id="PF00691">
    <property type="entry name" value="OmpA"/>
    <property type="match status" value="1"/>
</dbReference>
<dbReference type="PRINTS" id="PR01021">
    <property type="entry name" value="OMPADOMAIN"/>
</dbReference>
<evidence type="ECO:0000259" key="6">
    <source>
        <dbReference type="PROSITE" id="PS51123"/>
    </source>
</evidence>
<dbReference type="PANTHER" id="PTHR30329:SF21">
    <property type="entry name" value="LIPOPROTEIN YIAD-RELATED"/>
    <property type="match status" value="1"/>
</dbReference>
<evidence type="ECO:0000256" key="5">
    <source>
        <dbReference type="SAM" id="MobiDB-lite"/>
    </source>
</evidence>
<dbReference type="CDD" id="cd07185">
    <property type="entry name" value="OmpA_C-like"/>
    <property type="match status" value="1"/>
</dbReference>
<feature type="domain" description="OmpA-like" evidence="6">
    <location>
        <begin position="122"/>
        <end position="238"/>
    </location>
</feature>
<dbReference type="RefSeq" id="WP_105910902.1">
    <property type="nucleotide sequence ID" value="NZ_NXGH01000002.1"/>
</dbReference>
<proteinExistence type="predicted"/>
<evidence type="ECO:0000256" key="2">
    <source>
        <dbReference type="ARBA" id="ARBA00023136"/>
    </source>
</evidence>
<dbReference type="GO" id="GO:0009279">
    <property type="term" value="C:cell outer membrane"/>
    <property type="evidence" value="ECO:0007669"/>
    <property type="project" value="UniProtKB-SubCell"/>
</dbReference>
<dbReference type="PANTHER" id="PTHR30329">
    <property type="entry name" value="STATOR ELEMENT OF FLAGELLAR MOTOR COMPLEX"/>
    <property type="match status" value="1"/>
</dbReference>
<dbReference type="OrthoDB" id="9805566at2"/>
<dbReference type="InterPro" id="IPR036737">
    <property type="entry name" value="OmpA-like_sf"/>
</dbReference>
<evidence type="ECO:0000256" key="4">
    <source>
        <dbReference type="PROSITE-ProRule" id="PRU00473"/>
    </source>
</evidence>
<dbReference type="Pfam" id="PF13488">
    <property type="entry name" value="Gly-zipper_Omp"/>
    <property type="match status" value="1"/>
</dbReference>
<dbReference type="PROSITE" id="PS51257">
    <property type="entry name" value="PROKAR_LIPOPROTEIN"/>
    <property type="match status" value="1"/>
</dbReference>
<comment type="caution">
    <text evidence="7">The sequence shown here is derived from an EMBL/GenBank/DDBJ whole genome shotgun (WGS) entry which is preliminary data.</text>
</comment>
<name>A0A2S9SVS1_9BACT</name>
<dbReference type="InterPro" id="IPR006665">
    <property type="entry name" value="OmpA-like"/>
</dbReference>
<dbReference type="InterPro" id="IPR039567">
    <property type="entry name" value="Gly-zipper"/>
</dbReference>
<evidence type="ECO:0000313" key="7">
    <source>
        <dbReference type="EMBL" id="PRM90694.1"/>
    </source>
</evidence>
<accession>A0A2S9SVS1</accession>
<dbReference type="InterPro" id="IPR006690">
    <property type="entry name" value="OMPA-like_CS"/>
</dbReference>
<dbReference type="Proteomes" id="UP000238649">
    <property type="component" value="Unassembled WGS sequence"/>
</dbReference>
<reference evidence="7 8" key="1">
    <citation type="submission" date="2017-09" db="EMBL/GenBank/DDBJ databases">
        <title>Reassesment of A. cryaerophilus.</title>
        <authorList>
            <person name="Perez-Cataluna A."/>
            <person name="Collado L."/>
            <person name="Salgado O."/>
            <person name="Lefinanco V."/>
            <person name="Figueras M.J."/>
        </authorList>
    </citation>
    <scope>NUCLEOTIDE SEQUENCE [LARGE SCALE GENOMIC DNA]</scope>
    <source>
        <strain evidence="7 8">LMG 9871</strain>
    </source>
</reference>
<evidence type="ECO:0000313" key="8">
    <source>
        <dbReference type="Proteomes" id="UP000238649"/>
    </source>
</evidence>
<dbReference type="Gene3D" id="3.30.1330.60">
    <property type="entry name" value="OmpA-like domain"/>
    <property type="match status" value="1"/>
</dbReference>
<dbReference type="SUPFAM" id="SSF103088">
    <property type="entry name" value="OmpA-like"/>
    <property type="match status" value="1"/>
</dbReference>
<feature type="compositionally biased region" description="Basic and acidic residues" evidence="5">
    <location>
        <begin position="283"/>
        <end position="296"/>
    </location>
</feature>
<feature type="region of interest" description="Disordered" evidence="5">
    <location>
        <begin position="275"/>
        <end position="296"/>
    </location>
</feature>
<dbReference type="PRINTS" id="PR01023">
    <property type="entry name" value="NAFLGMOTY"/>
</dbReference>
<keyword evidence="3" id="KW-0998">Cell outer membrane</keyword>
<dbReference type="InterPro" id="IPR050330">
    <property type="entry name" value="Bact_OuterMem_StrucFunc"/>
</dbReference>
<evidence type="ECO:0000256" key="3">
    <source>
        <dbReference type="ARBA" id="ARBA00023237"/>
    </source>
</evidence>
<keyword evidence="2 4" id="KW-0472">Membrane</keyword>
<gene>
    <name evidence="7" type="ORF">CJ671_01160</name>
</gene>
<dbReference type="AlphaFoldDB" id="A0A2S9SVS1"/>
<dbReference type="InterPro" id="IPR006664">
    <property type="entry name" value="OMP_bac"/>
</dbReference>
<organism evidence="7 8">
    <name type="scientific">Aliarcobacter cryaerophilus</name>
    <dbReference type="NCBI Taxonomy" id="28198"/>
    <lineage>
        <taxon>Bacteria</taxon>
        <taxon>Pseudomonadati</taxon>
        <taxon>Campylobacterota</taxon>
        <taxon>Epsilonproteobacteria</taxon>
        <taxon>Campylobacterales</taxon>
        <taxon>Arcobacteraceae</taxon>
        <taxon>Aliarcobacter</taxon>
    </lineage>
</organism>
<sequence>MLLNKLYITKTVAVTTSCLLLFGGCAAVLEQNAGKIGGTAVGAGAGAVIGKQLGGDAGLIIGALVGGGIGYLIGNEIDTRRENLAKLAQEEKIEVVSQNIVQSNNQFVSQDSNEKVDSKNVIGDSFTVFSNEEQFAVNSSNLSQKSEKVFSKVANEYKNSDKKILIIGHTDDSGNSSYNQKLSEDRAKNVGNIFSLNGVKKSNIYYLGAGENNPIANNNTTLGATKNRRVEIVELKDENDIVNYASKTSNPEFFKKIEPKVVIVTKNKKLDNVTQITKSNSTKNDKSENNEKTTKIENKKLSKVDIESTNINEKDNSKKTDTSKDIFDFQGKKVVDNSFALKTNFGESVVSSSSFSFITKAQASASTSMYQNCLADKPRAKADVKSLETNKVVYKTIDYKKGLNSVPFVTNISGSLIAINPVAVLENGSAASTYPNASFYNDFKGEKDAKPTLELATSINTYQGTQGLIYRVFFDETNSQMKCMDIVFDDKNVNSSKGVLYYTKNSQILEKEFDIARIK</sequence>
<comment type="subcellular location">
    <subcellularLocation>
        <location evidence="1">Cell outer membrane</location>
    </subcellularLocation>
</comment>
<protein>
    <recommendedName>
        <fullName evidence="6">OmpA-like domain-containing protein</fullName>
    </recommendedName>
</protein>